<dbReference type="Proteomes" id="UP000014148">
    <property type="component" value="Unassembled WGS sequence"/>
</dbReference>
<evidence type="ECO:0000313" key="1">
    <source>
        <dbReference type="EMBL" id="EOH75717.1"/>
    </source>
</evidence>
<sequence length="241" mass="28111">MKKVRRTTILDDRNWSPLWERYLRAATVFDPLKAHEITCIVPIPGRSGVILFTTNGIFCSSQSALKTLQHFAFAHCFPEYSILASVLKDIGEFGKYKFPWACPYFTLFPLETIHHTIWINPLKIEDIYTVENQYYARVIDGPDIYVPISRYYILLRAEIACGILAAIRQDAFHYSMLGTCPSDYVPLSNTTFSISLGKRTLLNQFVTRTCEINRRYQRARFLHYYDQLVDNPENLSWENWS</sequence>
<evidence type="ECO:0000313" key="3">
    <source>
        <dbReference type="Proteomes" id="UP000013783"/>
    </source>
</evidence>
<dbReference type="RefSeq" id="WP_010741527.1">
    <property type="nucleotide sequence ID" value="NZ_KB946251.1"/>
</dbReference>
<reference evidence="2 4" key="2">
    <citation type="submission" date="2013-03" db="EMBL/GenBank/DDBJ databases">
        <title>The Genome Sequence of Enterococcus malodoratus ATCC_43197 (PacBio/Illumina hybrid assembly).</title>
        <authorList>
            <consortium name="The Broad Institute Genomics Platform"/>
            <consortium name="The Broad Institute Genome Sequencing Center for Infectious Disease"/>
            <person name="Earl A."/>
            <person name="Russ C."/>
            <person name="Gilmore M."/>
            <person name="Surin D."/>
            <person name="Walker B."/>
            <person name="Young S."/>
            <person name="Zeng Q."/>
            <person name="Gargeya S."/>
            <person name="Fitzgerald M."/>
            <person name="Haas B."/>
            <person name="Abouelleil A."/>
            <person name="Allen A.W."/>
            <person name="Alvarado L."/>
            <person name="Arachchi H.M."/>
            <person name="Berlin A.M."/>
            <person name="Chapman S.B."/>
            <person name="Gainer-Dewar J."/>
            <person name="Goldberg J."/>
            <person name="Griggs A."/>
            <person name="Gujja S."/>
            <person name="Hansen M."/>
            <person name="Howarth C."/>
            <person name="Imamovic A."/>
            <person name="Ireland A."/>
            <person name="Larimer J."/>
            <person name="McCowan C."/>
            <person name="Murphy C."/>
            <person name="Pearson M."/>
            <person name="Poon T.W."/>
            <person name="Priest M."/>
            <person name="Roberts A."/>
            <person name="Saif S."/>
            <person name="Shea T."/>
            <person name="Sisk P."/>
            <person name="Sykes S."/>
            <person name="Wortman J."/>
            <person name="Nusbaum C."/>
            <person name="Birren B."/>
        </authorList>
    </citation>
    <scope>NUCLEOTIDE SEQUENCE [LARGE SCALE GENOMIC DNA]</scope>
    <source>
        <strain evidence="2 4">ATCC 43197</strain>
    </source>
</reference>
<evidence type="ECO:0000313" key="2">
    <source>
        <dbReference type="EMBL" id="EOT67544.1"/>
    </source>
</evidence>
<evidence type="ECO:0000313" key="4">
    <source>
        <dbReference type="Proteomes" id="UP000014148"/>
    </source>
</evidence>
<comment type="caution">
    <text evidence="1">The sequence shown here is derived from an EMBL/GenBank/DDBJ whole genome shotgun (WGS) entry which is preliminary data.</text>
</comment>
<dbReference type="EMBL" id="AJAK01000019">
    <property type="protein sequence ID" value="EOH75717.1"/>
    <property type="molecule type" value="Genomic_DNA"/>
</dbReference>
<dbReference type="AlphaFoldDB" id="R2NUJ9"/>
<dbReference type="PATRIC" id="fig|1158601.3.peg.2685"/>
<dbReference type="OrthoDB" id="2193581at2"/>
<organism evidence="1 3">
    <name type="scientific">Enterococcus malodoratus ATCC 43197</name>
    <dbReference type="NCBI Taxonomy" id="1158601"/>
    <lineage>
        <taxon>Bacteria</taxon>
        <taxon>Bacillati</taxon>
        <taxon>Bacillota</taxon>
        <taxon>Bacilli</taxon>
        <taxon>Lactobacillales</taxon>
        <taxon>Enterococcaceae</taxon>
        <taxon>Enterococcus</taxon>
    </lineage>
</organism>
<gene>
    <name evidence="2" type="ORF">I585_03065</name>
    <name evidence="1" type="ORF">UAI_02726</name>
</gene>
<reference evidence="1 3" key="1">
    <citation type="submission" date="2013-02" db="EMBL/GenBank/DDBJ databases">
        <title>The Genome Sequence of Enterococcus malodoratus ATCC_43197.</title>
        <authorList>
            <consortium name="The Broad Institute Genome Sequencing Platform"/>
            <consortium name="The Broad Institute Genome Sequencing Center for Infectious Disease"/>
            <person name="Earl A.M."/>
            <person name="Gilmore M.S."/>
            <person name="Lebreton F."/>
            <person name="Walker B."/>
            <person name="Young S.K."/>
            <person name="Zeng Q."/>
            <person name="Gargeya S."/>
            <person name="Fitzgerald M."/>
            <person name="Haas B."/>
            <person name="Abouelleil A."/>
            <person name="Alvarado L."/>
            <person name="Arachchi H.M."/>
            <person name="Berlin A.M."/>
            <person name="Chapman S.B."/>
            <person name="Dewar J."/>
            <person name="Goldberg J."/>
            <person name="Griggs A."/>
            <person name="Gujja S."/>
            <person name="Hansen M."/>
            <person name="Howarth C."/>
            <person name="Imamovic A."/>
            <person name="Larimer J."/>
            <person name="McCowan C."/>
            <person name="Murphy C."/>
            <person name="Neiman D."/>
            <person name="Pearson M."/>
            <person name="Priest M."/>
            <person name="Roberts A."/>
            <person name="Saif S."/>
            <person name="Shea T."/>
            <person name="Sisk P."/>
            <person name="Sykes S."/>
            <person name="Wortman J."/>
            <person name="Nusbaum C."/>
            <person name="Birren B."/>
        </authorList>
    </citation>
    <scope>NUCLEOTIDE SEQUENCE [LARGE SCALE GENOMIC DNA]</scope>
    <source>
        <strain evidence="1 3">ATCC 43197</strain>
    </source>
</reference>
<name>R2NUJ9_9ENTE</name>
<keyword evidence="4" id="KW-1185">Reference proteome</keyword>
<proteinExistence type="predicted"/>
<protein>
    <submittedName>
        <fullName evidence="1">Uncharacterized protein</fullName>
    </submittedName>
</protein>
<dbReference type="eggNOG" id="ENOG5032DHS">
    <property type="taxonomic scope" value="Bacteria"/>
</dbReference>
<dbReference type="EMBL" id="ASWA01000003">
    <property type="protein sequence ID" value="EOT67544.1"/>
    <property type="molecule type" value="Genomic_DNA"/>
</dbReference>
<accession>R2NUJ9</accession>
<dbReference type="Proteomes" id="UP000013783">
    <property type="component" value="Unassembled WGS sequence"/>
</dbReference>